<comment type="caution">
    <text evidence="1">The sequence shown here is derived from an EMBL/GenBank/DDBJ whole genome shotgun (WGS) entry which is preliminary data.</text>
</comment>
<sequence length="100" mass="11602">MGLVSQLFLSSNRLHAYRSQKTERQLQRTDRGQEIHLSARPLERPVQIAAEPGIDLSRFVLSVDLIDPWFELRKIQVISRADYQEDDIASIHVTLEYGIR</sequence>
<dbReference type="AlphaFoldDB" id="A0A398CJW8"/>
<dbReference type="EMBL" id="QXJM01000035">
    <property type="protein sequence ID" value="RIE03606.1"/>
    <property type="molecule type" value="Genomic_DNA"/>
</dbReference>
<gene>
    <name evidence="1" type="ORF">D3H35_10730</name>
</gene>
<dbReference type="Proteomes" id="UP000266340">
    <property type="component" value="Unassembled WGS sequence"/>
</dbReference>
<accession>A0A398CJW8</accession>
<proteinExistence type="predicted"/>
<protein>
    <submittedName>
        <fullName evidence="1">Uncharacterized protein</fullName>
    </submittedName>
</protein>
<dbReference type="RefSeq" id="WP_119149200.1">
    <property type="nucleotide sequence ID" value="NZ_QXJM01000035.1"/>
</dbReference>
<evidence type="ECO:0000313" key="2">
    <source>
        <dbReference type="Proteomes" id="UP000266340"/>
    </source>
</evidence>
<name>A0A398CJW8_9BACL</name>
<evidence type="ECO:0000313" key="1">
    <source>
        <dbReference type="EMBL" id="RIE03606.1"/>
    </source>
</evidence>
<keyword evidence="2" id="KW-1185">Reference proteome</keyword>
<reference evidence="1 2" key="1">
    <citation type="submission" date="2018-09" db="EMBL/GenBank/DDBJ databases">
        <title>Cohnella cavernae sp. nov., isolated from a karst cave.</title>
        <authorList>
            <person name="Zhu H."/>
        </authorList>
    </citation>
    <scope>NUCLEOTIDE SEQUENCE [LARGE SCALE GENOMIC DNA]</scope>
    <source>
        <strain evidence="1 2">K2E09-144</strain>
    </source>
</reference>
<organism evidence="1 2">
    <name type="scientific">Cohnella faecalis</name>
    <dbReference type="NCBI Taxonomy" id="2315694"/>
    <lineage>
        <taxon>Bacteria</taxon>
        <taxon>Bacillati</taxon>
        <taxon>Bacillota</taxon>
        <taxon>Bacilli</taxon>
        <taxon>Bacillales</taxon>
        <taxon>Paenibacillaceae</taxon>
        <taxon>Cohnella</taxon>
    </lineage>
</organism>